<protein>
    <recommendedName>
        <fullName evidence="1">Serum response factor-binding protein 1</fullName>
    </recommendedName>
    <alternativeName>
        <fullName evidence="4">SRF-dependent transcription regulation-associated protein</fullName>
    </alternativeName>
</protein>
<dbReference type="GO" id="GO:0030686">
    <property type="term" value="C:90S preribosome"/>
    <property type="evidence" value="ECO:0007669"/>
    <property type="project" value="TreeGrafter"/>
</dbReference>
<dbReference type="GO" id="GO:0005634">
    <property type="term" value="C:nucleus"/>
    <property type="evidence" value="ECO:0007669"/>
    <property type="project" value="TreeGrafter"/>
</dbReference>
<evidence type="ECO:0000313" key="9">
    <source>
        <dbReference type="Proteomes" id="UP000735302"/>
    </source>
</evidence>
<reference evidence="8 9" key="1">
    <citation type="journal article" date="2021" name="Elife">
        <title>Chloroplast acquisition without the gene transfer in kleptoplastic sea slugs, Plakobranchus ocellatus.</title>
        <authorList>
            <person name="Maeda T."/>
            <person name="Takahashi S."/>
            <person name="Yoshida T."/>
            <person name="Shimamura S."/>
            <person name="Takaki Y."/>
            <person name="Nagai Y."/>
            <person name="Toyoda A."/>
            <person name="Suzuki Y."/>
            <person name="Arimoto A."/>
            <person name="Ishii H."/>
            <person name="Satoh N."/>
            <person name="Nishiyama T."/>
            <person name="Hasebe M."/>
            <person name="Maruyama T."/>
            <person name="Minagawa J."/>
            <person name="Obokata J."/>
            <person name="Shigenobu S."/>
        </authorList>
    </citation>
    <scope>NUCLEOTIDE SEQUENCE [LARGE SCALE GENOMIC DNA]</scope>
</reference>
<feature type="compositionally biased region" description="Basic and acidic residues" evidence="6">
    <location>
        <begin position="528"/>
        <end position="538"/>
    </location>
</feature>
<dbReference type="EMBL" id="BLXT01007308">
    <property type="protein sequence ID" value="GFO37970.1"/>
    <property type="molecule type" value="Genomic_DNA"/>
</dbReference>
<accession>A0AAV4D1L2</accession>
<name>A0AAV4D1L2_9GAST</name>
<evidence type="ECO:0000256" key="1">
    <source>
        <dbReference type="ARBA" id="ARBA00013459"/>
    </source>
</evidence>
<feature type="compositionally biased region" description="Polar residues" evidence="6">
    <location>
        <begin position="438"/>
        <end position="448"/>
    </location>
</feature>
<feature type="compositionally biased region" description="Acidic residues" evidence="6">
    <location>
        <begin position="395"/>
        <end position="411"/>
    </location>
</feature>
<dbReference type="InterPro" id="IPR015158">
    <property type="entry name" value="Bud22_dom"/>
</dbReference>
<gene>
    <name evidence="8" type="ORF">PoB_006447500</name>
</gene>
<feature type="compositionally biased region" description="Basic and acidic residues" evidence="6">
    <location>
        <begin position="302"/>
        <end position="316"/>
    </location>
</feature>
<feature type="compositionally biased region" description="Acidic residues" evidence="6">
    <location>
        <begin position="459"/>
        <end position="468"/>
    </location>
</feature>
<evidence type="ECO:0000256" key="5">
    <source>
        <dbReference type="SAM" id="Coils"/>
    </source>
</evidence>
<evidence type="ECO:0000256" key="6">
    <source>
        <dbReference type="SAM" id="MobiDB-lite"/>
    </source>
</evidence>
<comment type="function">
    <text evidence="3">May be involved in regulating transcriptional activation of cardiac genes during the aging process. May play a role in biosynthesis and/or processing of SLC2A4 in adipose cells.</text>
</comment>
<feature type="compositionally biased region" description="Low complexity" evidence="6">
    <location>
        <begin position="551"/>
        <end position="566"/>
    </location>
</feature>
<dbReference type="AlphaFoldDB" id="A0AAV4D1L2"/>
<dbReference type="Proteomes" id="UP000735302">
    <property type="component" value="Unassembled WGS sequence"/>
</dbReference>
<feature type="compositionally biased region" description="Polar residues" evidence="6">
    <location>
        <begin position="414"/>
        <end position="429"/>
    </location>
</feature>
<comment type="caution">
    <text evidence="8">The sequence shown here is derived from an EMBL/GenBank/DDBJ whole genome shotgun (WGS) entry which is preliminary data.</text>
</comment>
<dbReference type="Pfam" id="PF09073">
    <property type="entry name" value="BUD22"/>
    <property type="match status" value="1"/>
</dbReference>
<keyword evidence="9" id="KW-1185">Reference proteome</keyword>
<sequence length="634" mass="71723">MDLDSRSIDFAKTASIDLMSLNNKVINMRQVVKRTKVQVINKLCKNIAALKKKKGTEEQKAQNLRKAERLIDEIDSIKHLKEDKVTKYSLANTLSFKDMYKTNLSAGSRAMARLSDHPLMQKVVQEFRMQHSDWKDLTAYLLIKQTGRRFKTKKQKESKKLIRSVQNIHASETMTKAYIQERFGEDGLRKAEQRFEKKQKRSQLDTKSDSNVKEEVSGEPDSKKKRKDYEPGHDKVIKADKKILDAQDEDSEEDYDNKTGDDEPIGIKSKYKDNAIGTCHNETSKSLPPVQANAKSAKSKTTRIESFESQAEKMEEMESQCITSSQGIEQVKSKLIAEQSEEKQAAANDSETSSNDESDVTYKQEKTKKVKPKVPSTKSECVVKEFELDKSDYILSEEESSEDATTDEEEEKTNSGSDDSAQDEPTMSNRQKKKANIQIPSILTNKSQKPVFDPFFAGSDDEGEDESGFNDFDQALLHNPSEDEDGDHEGGSKSMFYNPDGDIYKKGVRVSSHSRSNWSNHRGGGRWQRQERQRDKRGGGSYLGSQRGTARSFGRSRGSKGSSRGGFNRDFENKTPRFNNSENPNAEQVKGISKSPPKSSEKLHPSWEASKKRKAEQSGIQAFKGKKITFDNDD</sequence>
<feature type="compositionally biased region" description="Acidic residues" evidence="6">
    <location>
        <begin position="246"/>
        <end position="255"/>
    </location>
</feature>
<feature type="compositionally biased region" description="Low complexity" evidence="6">
    <location>
        <begin position="509"/>
        <end position="521"/>
    </location>
</feature>
<evidence type="ECO:0000259" key="7">
    <source>
        <dbReference type="Pfam" id="PF09073"/>
    </source>
</evidence>
<dbReference type="InterPro" id="IPR037393">
    <property type="entry name" value="Bud22/SRFB1"/>
</dbReference>
<dbReference type="PANTHER" id="PTHR23325:SF1">
    <property type="entry name" value="SERUM RESPONSE FACTOR-BINDING PROTEIN 1"/>
    <property type="match status" value="1"/>
</dbReference>
<dbReference type="PANTHER" id="PTHR23325">
    <property type="entry name" value="SERUM RESPONSE FACTOR-BINDING"/>
    <property type="match status" value="1"/>
</dbReference>
<proteinExistence type="predicted"/>
<feature type="compositionally biased region" description="Basic and acidic residues" evidence="6">
    <location>
        <begin position="381"/>
        <end position="392"/>
    </location>
</feature>
<feature type="coiled-coil region" evidence="5">
    <location>
        <begin position="40"/>
        <end position="73"/>
    </location>
</feature>
<evidence type="ECO:0000256" key="4">
    <source>
        <dbReference type="ARBA" id="ARBA00033254"/>
    </source>
</evidence>
<dbReference type="GO" id="GO:0030490">
    <property type="term" value="P:maturation of SSU-rRNA"/>
    <property type="evidence" value="ECO:0007669"/>
    <property type="project" value="TreeGrafter"/>
</dbReference>
<feature type="region of interest" description="Disordered" evidence="6">
    <location>
        <begin position="192"/>
        <end position="634"/>
    </location>
</feature>
<organism evidence="8 9">
    <name type="scientific">Plakobranchus ocellatus</name>
    <dbReference type="NCBI Taxonomy" id="259542"/>
    <lineage>
        <taxon>Eukaryota</taxon>
        <taxon>Metazoa</taxon>
        <taxon>Spiralia</taxon>
        <taxon>Lophotrochozoa</taxon>
        <taxon>Mollusca</taxon>
        <taxon>Gastropoda</taxon>
        <taxon>Heterobranchia</taxon>
        <taxon>Euthyneura</taxon>
        <taxon>Panpulmonata</taxon>
        <taxon>Sacoglossa</taxon>
        <taxon>Placobranchoidea</taxon>
        <taxon>Plakobranchidae</taxon>
        <taxon>Plakobranchus</taxon>
    </lineage>
</organism>
<feature type="domain" description="Bud22" evidence="7">
    <location>
        <begin position="531"/>
        <end position="631"/>
    </location>
</feature>
<keyword evidence="2 5" id="KW-0175">Coiled coil</keyword>
<evidence type="ECO:0000256" key="2">
    <source>
        <dbReference type="ARBA" id="ARBA00023054"/>
    </source>
</evidence>
<evidence type="ECO:0000256" key="3">
    <source>
        <dbReference type="ARBA" id="ARBA00025646"/>
    </source>
</evidence>
<feature type="compositionally biased region" description="Basic and acidic residues" evidence="6">
    <location>
        <begin position="192"/>
        <end position="245"/>
    </location>
</feature>
<feature type="compositionally biased region" description="Polar residues" evidence="6">
    <location>
        <begin position="576"/>
        <end position="586"/>
    </location>
</feature>
<evidence type="ECO:0000313" key="8">
    <source>
        <dbReference type="EMBL" id="GFO37970.1"/>
    </source>
</evidence>